<name>A0A264W1A2_9BACL</name>
<reference evidence="2 3" key="1">
    <citation type="submission" date="2017-07" db="EMBL/GenBank/DDBJ databases">
        <title>Tetzosporium hominis gen.nov. sp.nov.</title>
        <authorList>
            <person name="Tetz G."/>
            <person name="Tetz V."/>
        </authorList>
    </citation>
    <scope>NUCLEOTIDE SEQUENCE [LARGE SCALE GENOMIC DNA]</scope>
    <source>
        <strain evidence="2 3">VT-49</strain>
    </source>
</reference>
<dbReference type="AlphaFoldDB" id="A0A264W1A2"/>
<dbReference type="EMBL" id="NOKQ01000253">
    <property type="protein sequence ID" value="OZS77343.1"/>
    <property type="molecule type" value="Genomic_DNA"/>
</dbReference>
<evidence type="ECO:0000259" key="1">
    <source>
        <dbReference type="PROSITE" id="PS50965"/>
    </source>
</evidence>
<sequence length="315" mass="36675">MDIEFKSFQPSLYALENFYARIPQSHPQKNYIFTQLNNIRAGLKGELRVLQFIEEFAFPKETLIIHNYQSRVHSKWSIQIDFLILTKKGILIIEVKNIAGHIKFQRNPPQIIRTLPDGTENGMDCPFVQMERNSKAIQQILQNYSSVNTQTCLVWANRKARLSIEGIPKPHSFIPVKSLQFYFESYFKQHDIFSNESFKMLQGQLLAKNKVPTKSLCQQYQVAEKDLLKGMFCNKCFQSLRKQRRTWDCPICVIDANDQAEKNLMCQFSLVSSPLRIGVLQENLQHLSRKQIRLILQKNSVKSKGIKRGVLYSLE</sequence>
<organism evidence="2 3">
    <name type="scientific">Tetzosporium hominis</name>
    <dbReference type="NCBI Taxonomy" id="2020506"/>
    <lineage>
        <taxon>Bacteria</taxon>
        <taxon>Bacillati</taxon>
        <taxon>Bacillota</taxon>
        <taxon>Bacilli</taxon>
        <taxon>Bacillales</taxon>
        <taxon>Caryophanaceae</taxon>
        <taxon>Tetzosporium</taxon>
    </lineage>
</organism>
<dbReference type="Proteomes" id="UP000217065">
    <property type="component" value="Unassembled WGS sequence"/>
</dbReference>
<accession>A0A264W1A2</accession>
<dbReference type="PROSITE" id="PS50965">
    <property type="entry name" value="NERD"/>
    <property type="match status" value="1"/>
</dbReference>
<proteinExistence type="predicted"/>
<feature type="domain" description="NERD" evidence="1">
    <location>
        <begin position="41"/>
        <end position="160"/>
    </location>
</feature>
<gene>
    <name evidence="2" type="ORF">CF394_11860</name>
</gene>
<evidence type="ECO:0000313" key="2">
    <source>
        <dbReference type="EMBL" id="OZS77343.1"/>
    </source>
</evidence>
<dbReference type="InterPro" id="IPR011528">
    <property type="entry name" value="NERD"/>
</dbReference>
<keyword evidence="3" id="KW-1185">Reference proteome</keyword>
<protein>
    <recommendedName>
        <fullName evidence="1">NERD domain-containing protein</fullName>
    </recommendedName>
</protein>
<dbReference type="Pfam" id="PF08378">
    <property type="entry name" value="NERD"/>
    <property type="match status" value="1"/>
</dbReference>
<dbReference type="OrthoDB" id="2734037at2"/>
<comment type="caution">
    <text evidence="2">The sequence shown here is derived from an EMBL/GenBank/DDBJ whole genome shotgun (WGS) entry which is preliminary data.</text>
</comment>
<evidence type="ECO:0000313" key="3">
    <source>
        <dbReference type="Proteomes" id="UP000217065"/>
    </source>
</evidence>